<proteinExistence type="predicted"/>
<accession>A0A6A4STP0</accession>
<organism evidence="1 2">
    <name type="scientific">Scophthalmus maximus</name>
    <name type="common">Turbot</name>
    <name type="synonym">Psetta maxima</name>
    <dbReference type="NCBI Taxonomy" id="52904"/>
    <lineage>
        <taxon>Eukaryota</taxon>
        <taxon>Metazoa</taxon>
        <taxon>Chordata</taxon>
        <taxon>Craniata</taxon>
        <taxon>Vertebrata</taxon>
        <taxon>Euteleostomi</taxon>
        <taxon>Actinopterygii</taxon>
        <taxon>Neopterygii</taxon>
        <taxon>Teleostei</taxon>
        <taxon>Neoteleostei</taxon>
        <taxon>Acanthomorphata</taxon>
        <taxon>Carangaria</taxon>
        <taxon>Pleuronectiformes</taxon>
        <taxon>Pleuronectoidei</taxon>
        <taxon>Scophthalmidae</taxon>
        <taxon>Scophthalmus</taxon>
    </lineage>
</organism>
<dbReference type="Proteomes" id="UP000438429">
    <property type="component" value="Unassembled WGS sequence"/>
</dbReference>
<sequence>MNYSSAPSGGDCRRLVTFARQDVPFSVAQPSKLVRRIASAWERQRLRMTKCYGLKLDGNMQNPKSTDSHT</sequence>
<gene>
    <name evidence="1" type="ORF">F2P81_012162</name>
</gene>
<protein>
    <submittedName>
        <fullName evidence="1">Uncharacterized protein</fullName>
    </submittedName>
</protein>
<dbReference type="AlphaFoldDB" id="A0A6A4STP0"/>
<name>A0A6A4STP0_SCOMX</name>
<dbReference type="EMBL" id="VEVO01000011">
    <property type="protein sequence ID" value="KAF0034404.1"/>
    <property type="molecule type" value="Genomic_DNA"/>
</dbReference>
<comment type="caution">
    <text evidence="1">The sequence shown here is derived from an EMBL/GenBank/DDBJ whole genome shotgun (WGS) entry which is preliminary data.</text>
</comment>
<reference evidence="1 2" key="1">
    <citation type="submission" date="2019-06" db="EMBL/GenBank/DDBJ databases">
        <title>Draft genomes of female and male turbot (Scophthalmus maximus).</title>
        <authorList>
            <person name="Xu H."/>
            <person name="Xu X.-W."/>
            <person name="Shao C."/>
            <person name="Chen S."/>
        </authorList>
    </citation>
    <scope>NUCLEOTIDE SEQUENCE [LARGE SCALE GENOMIC DNA]</scope>
    <source>
        <strain evidence="1">Ysfricsl-2016a</strain>
        <tissue evidence="1">Blood</tissue>
    </source>
</reference>
<evidence type="ECO:0000313" key="1">
    <source>
        <dbReference type="EMBL" id="KAF0034404.1"/>
    </source>
</evidence>
<evidence type="ECO:0000313" key="2">
    <source>
        <dbReference type="Proteomes" id="UP000438429"/>
    </source>
</evidence>